<dbReference type="CDD" id="cd03017">
    <property type="entry name" value="PRX_BCP"/>
    <property type="match status" value="1"/>
</dbReference>
<comment type="similarity">
    <text evidence="9">Belongs to the peroxiredoxin family. BCP/PrxQ subfamily.</text>
</comment>
<dbReference type="PANTHER" id="PTHR42801:SF4">
    <property type="entry name" value="AHPC_TSA FAMILY PROTEIN"/>
    <property type="match status" value="1"/>
</dbReference>
<dbReference type="InterPro" id="IPR000866">
    <property type="entry name" value="AhpC/TSA"/>
</dbReference>
<keyword evidence="7" id="KW-0676">Redox-active center</keyword>
<dbReference type="EC" id="1.11.1.24" evidence="2"/>
<evidence type="ECO:0000256" key="9">
    <source>
        <dbReference type="ARBA" id="ARBA00038489"/>
    </source>
</evidence>
<proteinExistence type="inferred from homology"/>
<evidence type="ECO:0000256" key="4">
    <source>
        <dbReference type="ARBA" id="ARBA00022862"/>
    </source>
</evidence>
<evidence type="ECO:0000256" key="11">
    <source>
        <dbReference type="ARBA" id="ARBA00049091"/>
    </source>
</evidence>
<evidence type="ECO:0000256" key="1">
    <source>
        <dbReference type="ARBA" id="ARBA00004456"/>
    </source>
</evidence>
<comment type="catalytic activity">
    <reaction evidence="11">
        <text>a hydroperoxide + [thioredoxin]-dithiol = an alcohol + [thioredoxin]-disulfide + H2O</text>
        <dbReference type="Rhea" id="RHEA:62620"/>
        <dbReference type="Rhea" id="RHEA-COMP:10698"/>
        <dbReference type="Rhea" id="RHEA-COMP:10700"/>
        <dbReference type="ChEBI" id="CHEBI:15377"/>
        <dbReference type="ChEBI" id="CHEBI:29950"/>
        <dbReference type="ChEBI" id="CHEBI:30879"/>
        <dbReference type="ChEBI" id="CHEBI:35924"/>
        <dbReference type="ChEBI" id="CHEBI:50058"/>
        <dbReference type="EC" id="1.11.1.24"/>
    </reaction>
</comment>
<gene>
    <name evidence="13" type="ORF">CPRI1469_LOCUS3277</name>
</gene>
<dbReference type="InterPro" id="IPR013766">
    <property type="entry name" value="Thioredoxin_domain"/>
</dbReference>
<dbReference type="GO" id="GO:0045454">
    <property type="term" value="P:cell redox homeostasis"/>
    <property type="evidence" value="ECO:0007669"/>
    <property type="project" value="TreeGrafter"/>
</dbReference>
<keyword evidence="4" id="KW-0049">Antioxidant</keyword>
<keyword evidence="3" id="KW-0575">Peroxidase</keyword>
<reference evidence="13" key="1">
    <citation type="submission" date="2021-01" db="EMBL/GenBank/DDBJ databases">
        <authorList>
            <person name="Corre E."/>
            <person name="Pelletier E."/>
            <person name="Niang G."/>
            <person name="Scheremetjew M."/>
            <person name="Finn R."/>
            <person name="Kale V."/>
            <person name="Holt S."/>
            <person name="Cochrane G."/>
            <person name="Meng A."/>
            <person name="Brown T."/>
            <person name="Cohen L."/>
        </authorList>
    </citation>
    <scope>NUCLEOTIDE SEQUENCE</scope>
    <source>
        <strain evidence="13">CCMP1205</strain>
    </source>
</reference>
<evidence type="ECO:0000259" key="12">
    <source>
        <dbReference type="PROSITE" id="PS51352"/>
    </source>
</evidence>
<dbReference type="SUPFAM" id="SSF52833">
    <property type="entry name" value="Thioredoxin-like"/>
    <property type="match status" value="1"/>
</dbReference>
<protein>
    <recommendedName>
        <fullName evidence="2">thioredoxin-dependent peroxiredoxin</fullName>
        <ecNumber evidence="2">1.11.1.24</ecNumber>
    </recommendedName>
    <alternativeName>
        <fullName evidence="8">Thioredoxin peroxidase</fullName>
    </alternativeName>
    <alternativeName>
        <fullName evidence="10">Thioredoxin-dependent peroxiredoxin Q</fullName>
    </alternativeName>
</protein>
<sequence length="195" mass="21296">MNEMKAMRVMNVRAQQGISSRRHTTRMMAAQQGTLMRSFTLPSTKGGNTKVPAKNGSVVFFFNKSDTPGCKAEADTFDELYGEFKKKGIQVVGISMEDVDALKKSNEGRKVELLSDADGAVSEQFDSELKIPLIGAKLGFSARNTFLLSNKGEVLSVWQEGKSMGNVKNGKHAQQVLDSVEENIKSSNPLAVLFS</sequence>
<evidence type="ECO:0000256" key="6">
    <source>
        <dbReference type="ARBA" id="ARBA00023157"/>
    </source>
</evidence>
<dbReference type="InterPro" id="IPR036249">
    <property type="entry name" value="Thioredoxin-like_sf"/>
</dbReference>
<keyword evidence="6" id="KW-1015">Disulfide bond</keyword>
<dbReference type="Gene3D" id="3.40.30.10">
    <property type="entry name" value="Glutaredoxin"/>
    <property type="match status" value="1"/>
</dbReference>
<dbReference type="GO" id="GO:0009543">
    <property type="term" value="C:chloroplast thylakoid lumen"/>
    <property type="evidence" value="ECO:0007669"/>
    <property type="project" value="UniProtKB-SubCell"/>
</dbReference>
<dbReference type="AlphaFoldDB" id="A0A7S2WZD4"/>
<name>A0A7S2WZD4_9CHLO</name>
<evidence type="ECO:0000256" key="8">
    <source>
        <dbReference type="ARBA" id="ARBA00032824"/>
    </source>
</evidence>
<evidence type="ECO:0000256" key="3">
    <source>
        <dbReference type="ARBA" id="ARBA00022559"/>
    </source>
</evidence>
<evidence type="ECO:0000256" key="7">
    <source>
        <dbReference type="ARBA" id="ARBA00023284"/>
    </source>
</evidence>
<comment type="subcellular location">
    <subcellularLocation>
        <location evidence="1">Plastid</location>
        <location evidence="1">Chloroplast thylakoid lumen</location>
    </subcellularLocation>
</comment>
<evidence type="ECO:0000313" key="13">
    <source>
        <dbReference type="EMBL" id="CAD9714424.1"/>
    </source>
</evidence>
<dbReference type="InterPro" id="IPR050924">
    <property type="entry name" value="Peroxiredoxin_BCP/PrxQ"/>
</dbReference>
<dbReference type="PANTHER" id="PTHR42801">
    <property type="entry name" value="THIOREDOXIN-DEPENDENT PEROXIDE REDUCTASE"/>
    <property type="match status" value="1"/>
</dbReference>
<organism evidence="13">
    <name type="scientific">Chloropicon primus</name>
    <dbReference type="NCBI Taxonomy" id="1764295"/>
    <lineage>
        <taxon>Eukaryota</taxon>
        <taxon>Viridiplantae</taxon>
        <taxon>Chlorophyta</taxon>
        <taxon>Chloropicophyceae</taxon>
        <taxon>Chloropicales</taxon>
        <taxon>Chloropicaceae</taxon>
        <taxon>Chloropicon</taxon>
    </lineage>
</organism>
<dbReference type="Pfam" id="PF00578">
    <property type="entry name" value="AhpC-TSA"/>
    <property type="match status" value="1"/>
</dbReference>
<evidence type="ECO:0000256" key="2">
    <source>
        <dbReference type="ARBA" id="ARBA00013017"/>
    </source>
</evidence>
<feature type="domain" description="Thioredoxin" evidence="12">
    <location>
        <begin position="30"/>
        <end position="185"/>
    </location>
</feature>
<dbReference type="PROSITE" id="PS51352">
    <property type="entry name" value="THIOREDOXIN_2"/>
    <property type="match status" value="1"/>
</dbReference>
<evidence type="ECO:0000256" key="10">
    <source>
        <dbReference type="ARBA" id="ARBA00042163"/>
    </source>
</evidence>
<evidence type="ECO:0000256" key="5">
    <source>
        <dbReference type="ARBA" id="ARBA00023002"/>
    </source>
</evidence>
<keyword evidence="5" id="KW-0560">Oxidoreductase</keyword>
<dbReference type="GO" id="GO:0008379">
    <property type="term" value="F:thioredoxin peroxidase activity"/>
    <property type="evidence" value="ECO:0007669"/>
    <property type="project" value="TreeGrafter"/>
</dbReference>
<dbReference type="EMBL" id="HBHL01005028">
    <property type="protein sequence ID" value="CAD9714424.1"/>
    <property type="molecule type" value="Transcribed_RNA"/>
</dbReference>
<accession>A0A7S2WZD4</accession>
<dbReference type="GO" id="GO:0034599">
    <property type="term" value="P:cellular response to oxidative stress"/>
    <property type="evidence" value="ECO:0007669"/>
    <property type="project" value="TreeGrafter"/>
</dbReference>